<dbReference type="Pfam" id="PF00149">
    <property type="entry name" value="Metallophos"/>
    <property type="match status" value="1"/>
</dbReference>
<dbReference type="RefSeq" id="WP_215581758.1">
    <property type="nucleotide sequence ID" value="NZ_CP073754.1"/>
</dbReference>
<dbReference type="SUPFAM" id="SSF56300">
    <property type="entry name" value="Metallo-dependent phosphatases"/>
    <property type="match status" value="1"/>
</dbReference>
<dbReference type="EMBL" id="CP073754">
    <property type="protein sequence ID" value="QWF70511.1"/>
    <property type="molecule type" value="Genomic_DNA"/>
</dbReference>
<gene>
    <name evidence="2" type="ORF">KEF85_14435</name>
</gene>
<dbReference type="PANTHER" id="PTHR43143:SF6">
    <property type="entry name" value="BLL3016 PROTEIN"/>
    <property type="match status" value="1"/>
</dbReference>
<dbReference type="InterPro" id="IPR029052">
    <property type="entry name" value="Metallo-depent_PP-like"/>
</dbReference>
<dbReference type="KEGG" id="mpad:KEF85_14435"/>
<evidence type="ECO:0000313" key="3">
    <source>
        <dbReference type="Proteomes" id="UP000676649"/>
    </source>
</evidence>
<dbReference type="InterPro" id="IPR004843">
    <property type="entry name" value="Calcineurin-like_PHP"/>
</dbReference>
<dbReference type="PANTHER" id="PTHR43143">
    <property type="entry name" value="METALLOPHOSPHOESTERASE, CALCINEURIN SUPERFAMILY"/>
    <property type="match status" value="1"/>
</dbReference>
<dbReference type="InterPro" id="IPR051918">
    <property type="entry name" value="STPP_CPPED1"/>
</dbReference>
<dbReference type="Proteomes" id="UP000676649">
    <property type="component" value="Chromosome"/>
</dbReference>
<feature type="domain" description="Calcineurin-like phosphoesterase" evidence="1">
    <location>
        <begin position="21"/>
        <end position="188"/>
    </location>
</feature>
<evidence type="ECO:0000313" key="2">
    <source>
        <dbReference type="EMBL" id="QWF70511.1"/>
    </source>
</evidence>
<dbReference type="AlphaFoldDB" id="A0A975MNB4"/>
<proteinExistence type="predicted"/>
<reference evidence="2" key="1">
    <citation type="submission" date="2021-04" db="EMBL/GenBank/DDBJ databases">
        <title>Draft genome sequence data of methanotrophic Methylovulum sp. strain S1L and Methylomonas sp. strain S2AM isolated from boreal lake water columns.</title>
        <authorList>
            <person name="Rissanen A.J."/>
            <person name="Mangayil R."/>
            <person name="Svenning M.M."/>
            <person name="Khanongnuch R."/>
        </authorList>
    </citation>
    <scope>NUCLEOTIDE SEQUENCE</scope>
    <source>
        <strain evidence="2">S2AM</strain>
    </source>
</reference>
<dbReference type="Gene3D" id="3.60.21.10">
    <property type="match status" value="1"/>
</dbReference>
<keyword evidence="3" id="KW-1185">Reference proteome</keyword>
<evidence type="ECO:0000259" key="1">
    <source>
        <dbReference type="Pfam" id="PF00149"/>
    </source>
</evidence>
<accession>A0A975MNB4</accession>
<protein>
    <submittedName>
        <fullName evidence="2">Metallophosphoesterase</fullName>
    </submittedName>
</protein>
<name>A0A975MNB4_9GAMM</name>
<dbReference type="GO" id="GO:0016787">
    <property type="term" value="F:hydrolase activity"/>
    <property type="evidence" value="ECO:0007669"/>
    <property type="project" value="InterPro"/>
</dbReference>
<sequence>MSNFPIPIGFNGPLINPNADQTLLKAIESINRLKHQPDFIVFTGDLTHTTDDPQERRLRMQAFRKIISNLHVKNIKFLPGEHDASLDKGAAYQEFFGDLHYSFDHKGIHFIALDNVSDPKALLGPAQLDWLKADLAQQHTDAPIVVLTHRPLFDLYPQWDWNTRDGQSALDLLLPFTNVAIFYGHIHQEHIHTTEHIIHYGAKSLIFPLPAPGLAPKRAPIPWKVDQPYAGLGYRNIESYSKQKTYSIDEIAISAGELI</sequence>
<organism evidence="2 3">
    <name type="scientific">Methylomonas paludis</name>
    <dbReference type="NCBI Taxonomy" id="1173101"/>
    <lineage>
        <taxon>Bacteria</taxon>
        <taxon>Pseudomonadati</taxon>
        <taxon>Pseudomonadota</taxon>
        <taxon>Gammaproteobacteria</taxon>
        <taxon>Methylococcales</taxon>
        <taxon>Methylococcaceae</taxon>
        <taxon>Methylomonas</taxon>
    </lineage>
</organism>